<name>A0A561DP04_9BACI</name>
<dbReference type="InterPro" id="IPR036237">
    <property type="entry name" value="Xyl_isomerase-like_sf"/>
</dbReference>
<dbReference type="Proteomes" id="UP000319671">
    <property type="component" value="Unassembled WGS sequence"/>
</dbReference>
<feature type="active site" description="Proton donor/acceptor" evidence="3">
    <location>
        <position position="143"/>
    </location>
</feature>
<dbReference type="Pfam" id="PF01261">
    <property type="entry name" value="AP_endonuc_2"/>
    <property type="match status" value="1"/>
</dbReference>
<evidence type="ECO:0000259" key="4">
    <source>
        <dbReference type="Pfam" id="PF01261"/>
    </source>
</evidence>
<keyword evidence="1 2" id="KW-0413">Isomerase</keyword>
<dbReference type="PIRSF" id="PIRSF006241">
    <property type="entry name" value="HyI"/>
    <property type="match status" value="1"/>
</dbReference>
<organism evidence="5 6">
    <name type="scientific">Neobacillus bataviensis</name>
    <dbReference type="NCBI Taxonomy" id="220685"/>
    <lineage>
        <taxon>Bacteria</taxon>
        <taxon>Bacillati</taxon>
        <taxon>Bacillota</taxon>
        <taxon>Bacilli</taxon>
        <taxon>Bacillales</taxon>
        <taxon>Bacillaceae</taxon>
        <taxon>Neobacillus</taxon>
    </lineage>
</organism>
<dbReference type="SUPFAM" id="SSF51658">
    <property type="entry name" value="Xylose isomerase-like"/>
    <property type="match status" value="1"/>
</dbReference>
<dbReference type="GO" id="GO:0016853">
    <property type="term" value="F:isomerase activity"/>
    <property type="evidence" value="ECO:0007669"/>
    <property type="project" value="UniProtKB-KW"/>
</dbReference>
<evidence type="ECO:0000256" key="3">
    <source>
        <dbReference type="PIRSR" id="PIRSR006241-50"/>
    </source>
</evidence>
<evidence type="ECO:0000313" key="5">
    <source>
        <dbReference type="EMBL" id="TWE05094.1"/>
    </source>
</evidence>
<comment type="similarity">
    <text evidence="2">Belongs to the hyi family.</text>
</comment>
<evidence type="ECO:0000313" key="6">
    <source>
        <dbReference type="Proteomes" id="UP000319671"/>
    </source>
</evidence>
<feature type="domain" description="Xylose isomerase-like TIM barrel" evidence="4">
    <location>
        <begin position="20"/>
        <end position="239"/>
    </location>
</feature>
<proteinExistence type="inferred from homology"/>
<dbReference type="AlphaFoldDB" id="A0A561DP04"/>
<reference evidence="5 6" key="1">
    <citation type="submission" date="2019-06" db="EMBL/GenBank/DDBJ databases">
        <title>Sorghum-associated microbial communities from plants grown in Nebraska, USA.</title>
        <authorList>
            <person name="Schachtman D."/>
        </authorList>
    </citation>
    <scope>NUCLEOTIDE SEQUENCE [LARGE SCALE GENOMIC DNA]</scope>
    <source>
        <strain evidence="5 6">2482</strain>
    </source>
</reference>
<evidence type="ECO:0000256" key="1">
    <source>
        <dbReference type="ARBA" id="ARBA00023235"/>
    </source>
</evidence>
<dbReference type="PANTHER" id="PTHR43489:SF7">
    <property type="entry name" value="3-DEHYDRO-D-GULOSIDE 4-EPIMERASE-RELATED"/>
    <property type="match status" value="1"/>
</dbReference>
<accession>A0A561DP04</accession>
<dbReference type="RefSeq" id="WP_144563627.1">
    <property type="nucleotide sequence ID" value="NZ_VIVN01000003.1"/>
</dbReference>
<dbReference type="InterPro" id="IPR026040">
    <property type="entry name" value="HyI-like"/>
</dbReference>
<gene>
    <name evidence="5" type="ORF">FB550_103269</name>
</gene>
<keyword evidence="6" id="KW-1185">Reference proteome</keyword>
<evidence type="ECO:0000256" key="2">
    <source>
        <dbReference type="PIRNR" id="PIRNR006241"/>
    </source>
</evidence>
<comment type="caution">
    <text evidence="5">The sequence shown here is derived from an EMBL/GenBank/DDBJ whole genome shotgun (WGS) entry which is preliminary data.</text>
</comment>
<dbReference type="Gene3D" id="3.20.20.150">
    <property type="entry name" value="Divalent-metal-dependent TIM barrel enzymes"/>
    <property type="match status" value="1"/>
</dbReference>
<protein>
    <submittedName>
        <fullName evidence="5">Sugar phosphate isomerase/epimerase</fullName>
    </submittedName>
</protein>
<dbReference type="InterPro" id="IPR050417">
    <property type="entry name" value="Sugar_Epim/Isomerase"/>
</dbReference>
<dbReference type="PANTHER" id="PTHR43489">
    <property type="entry name" value="ISOMERASE"/>
    <property type="match status" value="1"/>
</dbReference>
<feature type="active site" description="Proton donor/acceptor" evidence="3">
    <location>
        <position position="237"/>
    </location>
</feature>
<dbReference type="EMBL" id="VIVN01000003">
    <property type="protein sequence ID" value="TWE05094.1"/>
    <property type="molecule type" value="Genomic_DNA"/>
</dbReference>
<sequence>MFKYSFDSLVYFGEDVEKSIERVAKFGYDAIELVGEPDAYDTKRVRNLVSDYGITVGSICSIYNAERDLAHPDPNKRRQAIDYVKRVADMSAEVECPVMIVAPTSNGKTASLTDFDDEVKWAIEGIREGAEYAAKLNVNLCIEAWNRYETYMLNRLDQAMDMWKEVNLPNVGIMGDLFHMNIEEDNIAEAIRKSRDALIHIHFADSNRKAPGLGHIDFVPALQALKDIDYKGHITFEILPAAADPFGVMKKGGGLEFFDDYTKKSIDHIKSLEKSLFANTK</sequence>
<dbReference type="InterPro" id="IPR013022">
    <property type="entry name" value="Xyl_isomerase-like_TIM-brl"/>
</dbReference>